<dbReference type="GO" id="GO:0043248">
    <property type="term" value="P:proteasome assembly"/>
    <property type="evidence" value="ECO:0007669"/>
    <property type="project" value="InterPro"/>
</dbReference>
<name>A0A9P3HA31_9FUNG</name>
<protein>
    <submittedName>
        <fullName evidence="1">Uncharacterized protein</fullName>
    </submittedName>
</protein>
<organism evidence="1 2">
    <name type="scientific">Entomortierella parvispora</name>
    <dbReference type="NCBI Taxonomy" id="205924"/>
    <lineage>
        <taxon>Eukaryota</taxon>
        <taxon>Fungi</taxon>
        <taxon>Fungi incertae sedis</taxon>
        <taxon>Mucoromycota</taxon>
        <taxon>Mortierellomycotina</taxon>
        <taxon>Mortierellomycetes</taxon>
        <taxon>Mortierellales</taxon>
        <taxon>Mortierellaceae</taxon>
        <taxon>Entomortierella</taxon>
    </lineage>
</organism>
<reference evidence="1" key="2">
    <citation type="journal article" date="2022" name="Microbiol. Resour. Announc.">
        <title>Whole-Genome Sequence of Entomortierella parvispora E1425, a Mucoromycotan Fungus Associated with Burkholderiaceae-Related Endosymbiotic Bacteria.</title>
        <authorList>
            <person name="Herlambang A."/>
            <person name="Guo Y."/>
            <person name="Takashima Y."/>
            <person name="Narisawa K."/>
            <person name="Ohta H."/>
            <person name="Nishizawa T."/>
        </authorList>
    </citation>
    <scope>NUCLEOTIDE SEQUENCE</scope>
    <source>
        <strain evidence="1">E1425</strain>
    </source>
</reference>
<keyword evidence="2" id="KW-1185">Reference proteome</keyword>
<proteinExistence type="predicted"/>
<dbReference type="EMBL" id="BQFW01000007">
    <property type="protein sequence ID" value="GJJ72889.1"/>
    <property type="molecule type" value="Genomic_DNA"/>
</dbReference>
<dbReference type="AlphaFoldDB" id="A0A9P3HA31"/>
<dbReference type="Proteomes" id="UP000827284">
    <property type="component" value="Unassembled WGS sequence"/>
</dbReference>
<sequence length="171" mass="18903">MATFTPAPSAAPRLKVYRQTHVNPIGMSATVQVTVMDASYWVWISVRTQGEITDEVELHQVTPEELRQGGRDATRAFGDVSISMPPTKFQKVPACVNLIGNRIDETSLRMAMRFAMRFKRQFIVNLDAENPQQNEMACAYGEKKALDMITKIEALESSSSSAATTTAGSEQ</sequence>
<gene>
    <name evidence="1" type="ORF">EMPS_05247</name>
</gene>
<accession>A0A9P3HA31</accession>
<dbReference type="Pfam" id="PF16093">
    <property type="entry name" value="PAC4"/>
    <property type="match status" value="1"/>
</dbReference>
<dbReference type="InterPro" id="IPR032157">
    <property type="entry name" value="PAC4"/>
</dbReference>
<comment type="caution">
    <text evidence="1">The sequence shown here is derived from an EMBL/GenBank/DDBJ whole genome shotgun (WGS) entry which is preliminary data.</text>
</comment>
<reference evidence="1" key="1">
    <citation type="submission" date="2021-11" db="EMBL/GenBank/DDBJ databases">
        <authorList>
            <person name="Herlambang A."/>
            <person name="Guo Y."/>
            <person name="Takashima Y."/>
            <person name="Nishizawa T."/>
        </authorList>
    </citation>
    <scope>NUCLEOTIDE SEQUENCE</scope>
    <source>
        <strain evidence="1">E1425</strain>
    </source>
</reference>
<evidence type="ECO:0000313" key="1">
    <source>
        <dbReference type="EMBL" id="GJJ72889.1"/>
    </source>
</evidence>
<evidence type="ECO:0000313" key="2">
    <source>
        <dbReference type="Proteomes" id="UP000827284"/>
    </source>
</evidence>
<dbReference type="OrthoDB" id="10342282at2759"/>